<dbReference type="AlphaFoldDB" id="A0AAN7QSD4"/>
<reference evidence="1 2" key="1">
    <citation type="journal article" date="2023" name="Hortic Res">
        <title>Pangenome of water caltrop reveals structural variations and asymmetric subgenome divergence after allopolyploidization.</title>
        <authorList>
            <person name="Zhang X."/>
            <person name="Chen Y."/>
            <person name="Wang L."/>
            <person name="Yuan Y."/>
            <person name="Fang M."/>
            <person name="Shi L."/>
            <person name="Lu R."/>
            <person name="Comes H.P."/>
            <person name="Ma Y."/>
            <person name="Chen Y."/>
            <person name="Huang G."/>
            <person name="Zhou Y."/>
            <person name="Zheng Z."/>
            <person name="Qiu Y."/>
        </authorList>
    </citation>
    <scope>NUCLEOTIDE SEQUENCE [LARGE SCALE GENOMIC DNA]</scope>
    <source>
        <tissue evidence="1">Roots</tissue>
    </source>
</reference>
<accession>A0AAN7QSD4</accession>
<proteinExistence type="predicted"/>
<evidence type="ECO:0000313" key="2">
    <source>
        <dbReference type="Proteomes" id="UP001345219"/>
    </source>
</evidence>
<comment type="caution">
    <text evidence="1">The sequence shown here is derived from an EMBL/GenBank/DDBJ whole genome shotgun (WGS) entry which is preliminary data.</text>
</comment>
<dbReference type="EMBL" id="JAXIOK010000004">
    <property type="protein sequence ID" value="KAK4774183.1"/>
    <property type="molecule type" value="Genomic_DNA"/>
</dbReference>
<dbReference type="Proteomes" id="UP001345219">
    <property type="component" value="Chromosome 22"/>
</dbReference>
<sequence>MKVKGIKLYLVLVPKFQLKSITDGFCRGSVTSSRIIKRLAFVKVIVVELNRALPVPGADVVAVPAKQLSRMGDIG</sequence>
<evidence type="ECO:0000313" key="1">
    <source>
        <dbReference type="EMBL" id="KAK4774183.1"/>
    </source>
</evidence>
<protein>
    <submittedName>
        <fullName evidence="1">Uncharacterized protein</fullName>
    </submittedName>
</protein>
<name>A0AAN7QSD4_9MYRT</name>
<organism evidence="1 2">
    <name type="scientific">Trapa incisa</name>
    <dbReference type="NCBI Taxonomy" id="236973"/>
    <lineage>
        <taxon>Eukaryota</taxon>
        <taxon>Viridiplantae</taxon>
        <taxon>Streptophyta</taxon>
        <taxon>Embryophyta</taxon>
        <taxon>Tracheophyta</taxon>
        <taxon>Spermatophyta</taxon>
        <taxon>Magnoliopsida</taxon>
        <taxon>eudicotyledons</taxon>
        <taxon>Gunneridae</taxon>
        <taxon>Pentapetalae</taxon>
        <taxon>rosids</taxon>
        <taxon>malvids</taxon>
        <taxon>Myrtales</taxon>
        <taxon>Lythraceae</taxon>
        <taxon>Trapa</taxon>
    </lineage>
</organism>
<gene>
    <name evidence="1" type="ORF">SAY87_029202</name>
</gene>
<keyword evidence="2" id="KW-1185">Reference proteome</keyword>